<keyword evidence="4" id="KW-1185">Reference proteome</keyword>
<dbReference type="AlphaFoldDB" id="A0A835CVZ3"/>
<dbReference type="InterPro" id="IPR040044">
    <property type="entry name" value="SRR1L"/>
</dbReference>
<dbReference type="GO" id="GO:0005634">
    <property type="term" value="C:nucleus"/>
    <property type="evidence" value="ECO:0007669"/>
    <property type="project" value="TreeGrafter"/>
</dbReference>
<evidence type="ECO:0000256" key="1">
    <source>
        <dbReference type="ARBA" id="ARBA00009856"/>
    </source>
</evidence>
<accession>A0A835CVZ3</accession>
<dbReference type="Proteomes" id="UP000639338">
    <property type="component" value="Unassembled WGS sequence"/>
</dbReference>
<dbReference type="PANTHER" id="PTHR28626">
    <property type="entry name" value="SRR1-LIKE PROTEIN"/>
    <property type="match status" value="1"/>
</dbReference>
<feature type="domain" description="SRR1-like" evidence="2">
    <location>
        <begin position="81"/>
        <end position="239"/>
    </location>
</feature>
<dbReference type="Pfam" id="PF07985">
    <property type="entry name" value="SRR1"/>
    <property type="match status" value="1"/>
</dbReference>
<protein>
    <recommendedName>
        <fullName evidence="2">SRR1-like domain-containing protein</fullName>
    </recommendedName>
</protein>
<dbReference type="EMBL" id="JACMRX010000001">
    <property type="protein sequence ID" value="KAF7997967.1"/>
    <property type="molecule type" value="Genomic_DNA"/>
</dbReference>
<dbReference type="OrthoDB" id="551431at2759"/>
<evidence type="ECO:0000313" key="4">
    <source>
        <dbReference type="Proteomes" id="UP000639338"/>
    </source>
</evidence>
<sequence>MSGCSETTKFQVVSRKKRHGRKQHLDHSLDLSKKSNQPEINIDHLVQKITDAVVTIKNSPYKKILLKGLKDSLKTLNVDVVPIIVCYGLGNFSENKCAQYQLAALLTMQSLYESKVHIYDPVFYSKEIEVLKKFGLLIIDNNEVGIRKSGDNLTLFYMPHCFKGLVANVIYANWQIDLLNNCILLTNSFNEMADDVVTDDKQVKDSVELIKKIHPFTTEFVLDESFDNAPDAFHCTSIHVFSMDKLSMVPGDFWKPLIAPPFNQNEIDHEKRQD</sequence>
<reference evidence="3 4" key="1">
    <citation type="submission" date="2020-08" db="EMBL/GenBank/DDBJ databases">
        <title>Aphidius gifuensis genome sequencing and assembly.</title>
        <authorList>
            <person name="Du Z."/>
        </authorList>
    </citation>
    <scope>NUCLEOTIDE SEQUENCE [LARGE SCALE GENOMIC DNA]</scope>
    <source>
        <strain evidence="3">YNYX2018</strain>
        <tissue evidence="3">Adults</tissue>
    </source>
</reference>
<organism evidence="3 4">
    <name type="scientific">Aphidius gifuensis</name>
    <name type="common">Parasitoid wasp</name>
    <dbReference type="NCBI Taxonomy" id="684658"/>
    <lineage>
        <taxon>Eukaryota</taxon>
        <taxon>Metazoa</taxon>
        <taxon>Ecdysozoa</taxon>
        <taxon>Arthropoda</taxon>
        <taxon>Hexapoda</taxon>
        <taxon>Insecta</taxon>
        <taxon>Pterygota</taxon>
        <taxon>Neoptera</taxon>
        <taxon>Endopterygota</taxon>
        <taxon>Hymenoptera</taxon>
        <taxon>Apocrita</taxon>
        <taxon>Ichneumonoidea</taxon>
        <taxon>Braconidae</taxon>
        <taxon>Aphidiinae</taxon>
        <taxon>Aphidius</taxon>
    </lineage>
</organism>
<proteinExistence type="inferred from homology"/>
<evidence type="ECO:0000259" key="2">
    <source>
        <dbReference type="Pfam" id="PF07985"/>
    </source>
</evidence>
<name>A0A835CVZ3_APHGI</name>
<evidence type="ECO:0000313" key="3">
    <source>
        <dbReference type="EMBL" id="KAF7997967.1"/>
    </source>
</evidence>
<dbReference type="GO" id="GO:0005737">
    <property type="term" value="C:cytoplasm"/>
    <property type="evidence" value="ECO:0007669"/>
    <property type="project" value="TreeGrafter"/>
</dbReference>
<dbReference type="InterPro" id="IPR012942">
    <property type="entry name" value="SRR1-like"/>
</dbReference>
<comment type="caution">
    <text evidence="3">The sequence shown here is derived from an EMBL/GenBank/DDBJ whole genome shotgun (WGS) entry which is preliminary data.</text>
</comment>
<gene>
    <name evidence="3" type="ORF">HCN44_009365</name>
</gene>
<dbReference type="PANTHER" id="PTHR28626:SF3">
    <property type="entry name" value="SRR1-LIKE PROTEIN"/>
    <property type="match status" value="1"/>
</dbReference>
<comment type="similarity">
    <text evidence="1">Belongs to the SRR1 family.</text>
</comment>